<evidence type="ECO:0000256" key="5">
    <source>
        <dbReference type="ARBA" id="ARBA00023002"/>
    </source>
</evidence>
<evidence type="ECO:0000256" key="3">
    <source>
        <dbReference type="ARBA" id="ARBA00011995"/>
    </source>
</evidence>
<dbReference type="Gene3D" id="1.10.800.10">
    <property type="entry name" value="Aromatic amino acid hydroxylase"/>
    <property type="match status" value="1"/>
</dbReference>
<dbReference type="InterPro" id="IPR001273">
    <property type="entry name" value="ArAA_hydroxylase"/>
</dbReference>
<gene>
    <name evidence="12" type="ORF">QSP1433_LOCUS16465</name>
</gene>
<sequence>MLKVTQNLARSARFGLTRNARVGTQLRNQRWLSTEEKRHSSETIHRGTELSRQFSGLDNGEPIRTSLNFKVPHKPGALEDVLRIFWKHDLNLTRIESRPSKFDSSKFEFFIDFEGHPEDPSVVKVLTNLEATCQDIQVSDPKAVPWFPRHIRDLDSFSQKTLDAGEELESDHPGFSDTVYRTRRENIVKNASTYKYGMEIPRVDYNEDEIRTWGAVYRKLKGLFADYACTEYNQILPLLEHNCGYGEDNIPQLEDVSRFLQSCTGFQLRPVSGLLSARDFLNALAFRTFFSTQYIRHHSRPLYTPEPDVIHELMGHAPLLANPDFAELSQQYGLASLGASDRDIERLATCYWFTIEFGLCKENGDVKAFGAGLLSSFGEMEYACCPEKSNEPVPPTYLPWDPAVAAETAYPITTYQPTYFVAESLKDAGDKLKMFSEEHIVRPFHVSYLPMSQTIHCDRSVKRTSYPVE</sequence>
<evidence type="ECO:0000256" key="1">
    <source>
        <dbReference type="ARBA" id="ARBA00001954"/>
    </source>
</evidence>
<dbReference type="InterPro" id="IPR018528">
    <property type="entry name" value="Preph_deHydtase_CS"/>
</dbReference>
<dbReference type="EMBL" id="HBHK01026221">
    <property type="protein sequence ID" value="CAD9705863.1"/>
    <property type="molecule type" value="Transcribed_RNA"/>
</dbReference>
<dbReference type="InterPro" id="IPR036951">
    <property type="entry name" value="ArAA_hydroxylase_sf"/>
</dbReference>
<dbReference type="GO" id="GO:0004505">
    <property type="term" value="F:phenylalanine 4-monooxygenase activity"/>
    <property type="evidence" value="ECO:0007669"/>
    <property type="project" value="UniProtKB-EC"/>
</dbReference>
<dbReference type="InterPro" id="IPR002912">
    <property type="entry name" value="ACT_dom"/>
</dbReference>
<dbReference type="PROSITE" id="PS51671">
    <property type="entry name" value="ACT"/>
    <property type="match status" value="1"/>
</dbReference>
<feature type="domain" description="Biopterin-dependent aromatic amino acid hydroxylase family profile" evidence="10">
    <location>
        <begin position="132"/>
        <end position="469"/>
    </location>
</feature>
<reference evidence="12" key="1">
    <citation type="submission" date="2021-01" db="EMBL/GenBank/DDBJ databases">
        <authorList>
            <person name="Corre E."/>
            <person name="Pelletier E."/>
            <person name="Niang G."/>
            <person name="Scheremetjew M."/>
            <person name="Finn R."/>
            <person name="Kale V."/>
            <person name="Holt S."/>
            <person name="Cochrane G."/>
            <person name="Meng A."/>
            <person name="Brown T."/>
            <person name="Cohen L."/>
        </authorList>
    </citation>
    <scope>NUCLEOTIDE SEQUENCE</scope>
    <source>
        <strain evidence="12">NY070348D</strain>
    </source>
</reference>
<keyword evidence="5" id="KW-0560">Oxidoreductase</keyword>
<feature type="binding site" evidence="8">
    <location>
        <position position="316"/>
    </location>
    <ligand>
        <name>Fe cation</name>
        <dbReference type="ChEBI" id="CHEBI:24875"/>
    </ligand>
</feature>
<keyword evidence="6 8" id="KW-0408">Iron</keyword>
<dbReference type="Pfam" id="PF01842">
    <property type="entry name" value="ACT"/>
    <property type="match status" value="1"/>
</dbReference>
<evidence type="ECO:0000256" key="2">
    <source>
        <dbReference type="ARBA" id="ARBA00009712"/>
    </source>
</evidence>
<dbReference type="PRINTS" id="PR00372">
    <property type="entry name" value="FYWHYDRXLASE"/>
</dbReference>
<comment type="similarity">
    <text evidence="2">Belongs to the biopterin-dependent aromatic amino acid hydroxylase family.</text>
</comment>
<feature type="region of interest" description="Disordered" evidence="9">
    <location>
        <begin position="33"/>
        <end position="57"/>
    </location>
</feature>
<dbReference type="GO" id="GO:0009094">
    <property type="term" value="P:L-phenylalanine biosynthetic process"/>
    <property type="evidence" value="ECO:0007669"/>
    <property type="project" value="InterPro"/>
</dbReference>
<feature type="domain" description="ACT" evidence="11">
    <location>
        <begin position="66"/>
        <end position="146"/>
    </location>
</feature>
<feature type="compositionally biased region" description="Basic and acidic residues" evidence="9">
    <location>
        <begin position="33"/>
        <end position="49"/>
    </location>
</feature>
<dbReference type="SUPFAM" id="SSF56534">
    <property type="entry name" value="Aromatic aminoacid monoxygenases, catalytic and oligomerization domains"/>
    <property type="match status" value="1"/>
</dbReference>
<dbReference type="PROSITE" id="PS00858">
    <property type="entry name" value="PREPHENATE_DEHYDR_2"/>
    <property type="match status" value="1"/>
</dbReference>
<evidence type="ECO:0000256" key="4">
    <source>
        <dbReference type="ARBA" id="ARBA00022723"/>
    </source>
</evidence>
<protein>
    <recommendedName>
        <fullName evidence="3">phenylalanine 4-monooxygenase</fullName>
        <ecNumber evidence="3">1.14.16.1</ecNumber>
    </recommendedName>
</protein>
<dbReference type="InterPro" id="IPR045865">
    <property type="entry name" value="ACT-like_dom_sf"/>
</dbReference>
<keyword evidence="4 8" id="KW-0479">Metal-binding</keyword>
<dbReference type="EC" id="1.14.16.1" evidence="3"/>
<evidence type="ECO:0000256" key="9">
    <source>
        <dbReference type="SAM" id="MobiDB-lite"/>
    </source>
</evidence>
<keyword evidence="7" id="KW-0503">Monooxygenase</keyword>
<dbReference type="GO" id="GO:0004664">
    <property type="term" value="F:prephenate dehydratase activity"/>
    <property type="evidence" value="ECO:0007669"/>
    <property type="project" value="InterPro"/>
</dbReference>
<dbReference type="Pfam" id="PF00351">
    <property type="entry name" value="Biopterin_H"/>
    <property type="match status" value="1"/>
</dbReference>
<accession>A0A7S2SQ91</accession>
<evidence type="ECO:0000256" key="6">
    <source>
        <dbReference type="ARBA" id="ARBA00023004"/>
    </source>
</evidence>
<evidence type="ECO:0000313" key="12">
    <source>
        <dbReference type="EMBL" id="CAD9705863.1"/>
    </source>
</evidence>
<dbReference type="PANTHER" id="PTHR11473">
    <property type="entry name" value="AROMATIC AMINO ACID HYDROXYLASE"/>
    <property type="match status" value="1"/>
</dbReference>
<dbReference type="Gene3D" id="3.30.70.260">
    <property type="match status" value="1"/>
</dbReference>
<comment type="cofactor">
    <cofactor evidence="1 8">
        <name>Fe(2+)</name>
        <dbReference type="ChEBI" id="CHEBI:29033"/>
    </cofactor>
</comment>
<dbReference type="CDD" id="cd04905">
    <property type="entry name" value="ACT_CM-PDT"/>
    <property type="match status" value="1"/>
</dbReference>
<feature type="binding site" evidence="8">
    <location>
        <position position="356"/>
    </location>
    <ligand>
        <name>Fe cation</name>
        <dbReference type="ChEBI" id="CHEBI:24875"/>
    </ligand>
</feature>
<dbReference type="GO" id="GO:0005506">
    <property type="term" value="F:iron ion binding"/>
    <property type="evidence" value="ECO:0007669"/>
    <property type="project" value="InterPro"/>
</dbReference>
<dbReference type="PROSITE" id="PS51410">
    <property type="entry name" value="BH4_AAA_HYDROXYL_2"/>
    <property type="match status" value="1"/>
</dbReference>
<organism evidence="12">
    <name type="scientific">Mucochytrium quahogii</name>
    <dbReference type="NCBI Taxonomy" id="96639"/>
    <lineage>
        <taxon>Eukaryota</taxon>
        <taxon>Sar</taxon>
        <taxon>Stramenopiles</taxon>
        <taxon>Bigyra</taxon>
        <taxon>Labyrinthulomycetes</taxon>
        <taxon>Thraustochytrida</taxon>
        <taxon>Thraustochytriidae</taxon>
        <taxon>Mucochytrium</taxon>
    </lineage>
</organism>
<dbReference type="PANTHER" id="PTHR11473:SF24">
    <property type="entry name" value="PHENYLALANINE-4-HYDROXYLASE"/>
    <property type="match status" value="1"/>
</dbReference>
<evidence type="ECO:0000259" key="11">
    <source>
        <dbReference type="PROSITE" id="PS51671"/>
    </source>
</evidence>
<proteinExistence type="inferred from homology"/>
<feature type="binding site" evidence="8">
    <location>
        <position position="311"/>
    </location>
    <ligand>
        <name>Fe cation</name>
        <dbReference type="ChEBI" id="CHEBI:24875"/>
    </ligand>
</feature>
<evidence type="ECO:0000259" key="10">
    <source>
        <dbReference type="PROSITE" id="PS51410"/>
    </source>
</evidence>
<evidence type="ECO:0000256" key="8">
    <source>
        <dbReference type="PIRSR" id="PIRSR601273-2"/>
    </source>
</evidence>
<dbReference type="SUPFAM" id="SSF55021">
    <property type="entry name" value="ACT-like"/>
    <property type="match status" value="1"/>
</dbReference>
<dbReference type="AlphaFoldDB" id="A0A7S2SQ91"/>
<dbReference type="InterPro" id="IPR036329">
    <property type="entry name" value="Aro-AA_hydroxylase_C_sf"/>
</dbReference>
<name>A0A7S2SQ91_9STRA</name>
<dbReference type="InterPro" id="IPR019774">
    <property type="entry name" value="Aromatic-AA_hydroxylase_C"/>
</dbReference>
<evidence type="ECO:0000256" key="7">
    <source>
        <dbReference type="ARBA" id="ARBA00023033"/>
    </source>
</evidence>